<proteinExistence type="predicted"/>
<protein>
    <submittedName>
        <fullName evidence="1">Uncharacterized protein</fullName>
    </submittedName>
</protein>
<sequence length="78" mass="8810">MLALSRKDDRIITASTAKVKNDQSFGLLLMVEGAKNKNSSLVITEFNYLECDSKYLEQLAKKYTHVFIVAAKLTNKLK</sequence>
<keyword evidence="2" id="KW-1185">Reference proteome</keyword>
<name>A0A3T0D9J8_9FIRM</name>
<dbReference type="AlphaFoldDB" id="A0A3T0D9J8"/>
<evidence type="ECO:0000313" key="1">
    <source>
        <dbReference type="EMBL" id="AZT91724.1"/>
    </source>
</evidence>
<organism evidence="1 2">
    <name type="scientific">Caldicellulosiruptor changbaiensis</name>
    <dbReference type="NCBI Taxonomy" id="1222016"/>
    <lineage>
        <taxon>Bacteria</taxon>
        <taxon>Bacillati</taxon>
        <taxon>Bacillota</taxon>
        <taxon>Bacillota incertae sedis</taxon>
        <taxon>Caldicellulosiruptorales</taxon>
        <taxon>Caldicellulosiruptoraceae</taxon>
        <taxon>Caldicellulosiruptor</taxon>
    </lineage>
</organism>
<dbReference type="KEGG" id="ccha:ELD05_13495"/>
<dbReference type="EMBL" id="CP034791">
    <property type="protein sequence ID" value="AZT91724.1"/>
    <property type="molecule type" value="Genomic_DNA"/>
</dbReference>
<gene>
    <name evidence="1" type="ORF">ELD05_13495</name>
</gene>
<accession>A0A3T0D9J8</accession>
<reference evidence="1 2" key="1">
    <citation type="submission" date="2018-12" db="EMBL/GenBank/DDBJ databases">
        <title>Genome sequence from the cellulolytic species, Caldicellulosiruptor changbaiensis.</title>
        <authorList>
            <person name="Blumer-Schuette S.E."/>
            <person name="Mendoza C."/>
        </authorList>
    </citation>
    <scope>NUCLEOTIDE SEQUENCE [LARGE SCALE GENOMIC DNA]</scope>
    <source>
        <strain evidence="1 2">CBS-Z</strain>
    </source>
</reference>
<dbReference type="Proteomes" id="UP000282930">
    <property type="component" value="Chromosome"/>
</dbReference>
<evidence type="ECO:0000313" key="2">
    <source>
        <dbReference type="Proteomes" id="UP000282930"/>
    </source>
</evidence>